<protein>
    <recommendedName>
        <fullName evidence="3">Thioesterase family protein</fullName>
    </recommendedName>
</protein>
<proteinExistence type="predicted"/>
<evidence type="ECO:0000313" key="1">
    <source>
        <dbReference type="EMBL" id="TPG36566.1"/>
    </source>
</evidence>
<name>A0A502EJ95_9MYCO</name>
<dbReference type="Proteomes" id="UP000320095">
    <property type="component" value="Unassembled WGS sequence"/>
</dbReference>
<keyword evidence="2" id="KW-1185">Reference proteome</keyword>
<evidence type="ECO:0000313" key="2">
    <source>
        <dbReference type="Proteomes" id="UP000320095"/>
    </source>
</evidence>
<dbReference type="OrthoDB" id="4707943at2"/>
<comment type="caution">
    <text evidence="1">The sequence shown here is derived from an EMBL/GenBank/DDBJ whole genome shotgun (WGS) entry which is preliminary data.</text>
</comment>
<organism evidence="1 2">
    <name type="scientific">Mycolicibacterium hodleri</name>
    <dbReference type="NCBI Taxonomy" id="49897"/>
    <lineage>
        <taxon>Bacteria</taxon>
        <taxon>Bacillati</taxon>
        <taxon>Actinomycetota</taxon>
        <taxon>Actinomycetes</taxon>
        <taxon>Mycobacteriales</taxon>
        <taxon>Mycobacteriaceae</taxon>
        <taxon>Mycolicibacterium</taxon>
    </lineage>
</organism>
<evidence type="ECO:0008006" key="3">
    <source>
        <dbReference type="Google" id="ProtNLM"/>
    </source>
</evidence>
<accession>A0A502EJ95</accession>
<gene>
    <name evidence="1" type="ORF">EAH80_00960</name>
</gene>
<reference evidence="1 2" key="1">
    <citation type="journal article" date="2019" name="Environ. Microbiol.">
        <title>Species interactions and distinct microbial communities in high Arctic permafrost affected cryosols are associated with the CH4 and CO2 gas fluxes.</title>
        <authorList>
            <person name="Altshuler I."/>
            <person name="Hamel J."/>
            <person name="Turney S."/>
            <person name="Magnuson E."/>
            <person name="Levesque R."/>
            <person name="Greer C."/>
            <person name="Whyte L.G."/>
        </authorList>
    </citation>
    <scope>NUCLEOTIDE SEQUENCE [LARGE SCALE GENOMIC DNA]</scope>
    <source>
        <strain evidence="1 2">S5.20</strain>
    </source>
</reference>
<dbReference type="EMBL" id="RCZG01000001">
    <property type="protein sequence ID" value="TPG36566.1"/>
    <property type="molecule type" value="Genomic_DNA"/>
</dbReference>
<dbReference type="AlphaFoldDB" id="A0A502EJ95"/>
<dbReference type="RefSeq" id="WP_140687259.1">
    <property type="nucleotide sequence ID" value="NZ_RCZG01000001.1"/>
</dbReference>
<sequence length="278" mass="29695">MSGSTEADHTAPDPRGDWAPSRGVLMSYAYLGSSPQVVDRTHAHNVLRLREDLRTPAGAVTAAPLAIAMLDAAVVNVESMHVRAVTQVDVTIVDCALDVERVLLAGAITAEARTQLFTEARISDADDSERQIGFGSANWAVVGTTPQRFCFPEPAGEVSGTGALPPLWHAYSARRRFDGLLEIPRLQDVGGERLHHAPMLVVAEAVALEQAAETLGTDKLSVDCLSMTMVAPGRIGPFVATPVFSAVDTETVGCRVELRDAGWDDCLVAAAFVRMQSY</sequence>